<name>A0A1M6UB12_9FIRM</name>
<dbReference type="STRING" id="1121322.SAMN02745136_03009"/>
<reference evidence="1 2" key="1">
    <citation type="submission" date="2016-11" db="EMBL/GenBank/DDBJ databases">
        <authorList>
            <person name="Jaros S."/>
            <person name="Januszkiewicz K."/>
            <person name="Wedrychowicz H."/>
        </authorList>
    </citation>
    <scope>NUCLEOTIDE SEQUENCE [LARGE SCALE GENOMIC DNA]</scope>
    <source>
        <strain evidence="1 2">DSM 15929</strain>
    </source>
</reference>
<gene>
    <name evidence="1" type="ORF">SAMN02745136_03009</name>
</gene>
<accession>A0A1M6UB12</accession>
<proteinExistence type="predicted"/>
<dbReference type="OrthoDB" id="249246at2"/>
<keyword evidence="2" id="KW-1185">Reference proteome</keyword>
<organism evidence="1 2">
    <name type="scientific">Anaerocolumna jejuensis DSM 15929</name>
    <dbReference type="NCBI Taxonomy" id="1121322"/>
    <lineage>
        <taxon>Bacteria</taxon>
        <taxon>Bacillati</taxon>
        <taxon>Bacillota</taxon>
        <taxon>Clostridia</taxon>
        <taxon>Lachnospirales</taxon>
        <taxon>Lachnospiraceae</taxon>
        <taxon>Anaerocolumna</taxon>
    </lineage>
</organism>
<evidence type="ECO:0000313" key="2">
    <source>
        <dbReference type="Proteomes" id="UP000184386"/>
    </source>
</evidence>
<sequence length="219" mass="25569">MKREFFDEQILDLRNQQEGEEAKSHSLSDVSIENENDLYASQVPPEERNIYTGIRIDGKWIYFERRFLWEEAISIMLPKSFHSMSLEEARIKYPSEHRPQCILTDPSGSVNLLFQQMIGTVTNEGIEDFRNQAFGMMKRINQGIKPKEQGVVEVEGKHIAYVEFSNPAMDGKLYNLMFFLEAEGIPYMGTFNCRTKGMKYWRTAAFEMVRSIEIVQNRN</sequence>
<dbReference type="Proteomes" id="UP000184386">
    <property type="component" value="Unassembled WGS sequence"/>
</dbReference>
<protein>
    <submittedName>
        <fullName evidence="1">Uncharacterized protein</fullName>
    </submittedName>
</protein>
<dbReference type="AlphaFoldDB" id="A0A1M6UB12"/>
<dbReference type="EMBL" id="FRAC01000015">
    <property type="protein sequence ID" value="SHK66394.1"/>
    <property type="molecule type" value="Genomic_DNA"/>
</dbReference>
<evidence type="ECO:0000313" key="1">
    <source>
        <dbReference type="EMBL" id="SHK66394.1"/>
    </source>
</evidence>
<dbReference type="RefSeq" id="WP_073277361.1">
    <property type="nucleotide sequence ID" value="NZ_FRAC01000015.1"/>
</dbReference>